<keyword evidence="3" id="KW-1185">Reference proteome</keyword>
<evidence type="ECO:0000313" key="2">
    <source>
        <dbReference type="EMBL" id="KAA1378461.1"/>
    </source>
</evidence>
<dbReference type="OrthoDB" id="9799092at2"/>
<comment type="caution">
    <text evidence="2">The sequence shown here is derived from an EMBL/GenBank/DDBJ whole genome shotgun (WGS) entry which is preliminary data.</text>
</comment>
<reference evidence="2" key="1">
    <citation type="submission" date="2019-09" db="EMBL/GenBank/DDBJ databases">
        <authorList>
            <person name="Li J."/>
        </authorList>
    </citation>
    <scope>NUCLEOTIDE SEQUENCE [LARGE SCALE GENOMIC DNA]</scope>
    <source>
        <strain evidence="2">NRBC 14897</strain>
    </source>
</reference>
<dbReference type="AlphaFoldDB" id="A0A641AP04"/>
<dbReference type="InterPro" id="IPR043519">
    <property type="entry name" value="NT_sf"/>
</dbReference>
<organism evidence="2 3">
    <name type="scientific">Aeromicrobium fastidiosum</name>
    <dbReference type="NCBI Taxonomy" id="52699"/>
    <lineage>
        <taxon>Bacteria</taxon>
        <taxon>Bacillati</taxon>
        <taxon>Actinomycetota</taxon>
        <taxon>Actinomycetes</taxon>
        <taxon>Propionibacteriales</taxon>
        <taxon>Nocardioidaceae</taxon>
        <taxon>Aeromicrobium</taxon>
    </lineage>
</organism>
<dbReference type="Proteomes" id="UP001515100">
    <property type="component" value="Unassembled WGS sequence"/>
</dbReference>
<protein>
    <submittedName>
        <fullName evidence="2">GrpB family protein</fullName>
    </submittedName>
</protein>
<feature type="compositionally biased region" description="Basic and acidic residues" evidence="1">
    <location>
        <begin position="162"/>
        <end position="172"/>
    </location>
</feature>
<dbReference type="Gene3D" id="3.30.460.10">
    <property type="entry name" value="Beta Polymerase, domain 2"/>
    <property type="match status" value="1"/>
</dbReference>
<dbReference type="RefSeq" id="WP_129182612.1">
    <property type="nucleotide sequence ID" value="NZ_JAGIOG010000001.1"/>
</dbReference>
<gene>
    <name evidence="2" type="ORF">ESP62_008895</name>
</gene>
<dbReference type="InterPro" id="IPR007344">
    <property type="entry name" value="GrpB/CoaE"/>
</dbReference>
<evidence type="ECO:0000256" key="1">
    <source>
        <dbReference type="SAM" id="MobiDB-lite"/>
    </source>
</evidence>
<evidence type="ECO:0000313" key="3">
    <source>
        <dbReference type="Proteomes" id="UP001515100"/>
    </source>
</evidence>
<dbReference type="PANTHER" id="PTHR34822:SF1">
    <property type="entry name" value="GRPB FAMILY PROTEIN"/>
    <property type="match status" value="1"/>
</dbReference>
<feature type="region of interest" description="Disordered" evidence="1">
    <location>
        <begin position="162"/>
        <end position="184"/>
    </location>
</feature>
<accession>A0A641AP04</accession>
<name>A0A641AP04_9ACTN</name>
<dbReference type="SUPFAM" id="SSF81301">
    <property type="entry name" value="Nucleotidyltransferase"/>
    <property type="match status" value="1"/>
</dbReference>
<sequence>MSPHDPVPDPLADVLIGGREKRDIVIVDHDPAWAERYEHERSRIVAALGERVLALEHIGSTSVPGLAAKPIVDIDLSVADVEDEEAFVPDLVAAGYVLRVREPGHRMLRTPEKDVHLHVCEVGSDWEQRHLVFRDWLRTHPDDRQRYEDVKRELSRREWDDTNDYADAKSETVADIMSRATNAP</sequence>
<dbReference type="Pfam" id="PF04229">
    <property type="entry name" value="GrpB"/>
    <property type="match status" value="1"/>
</dbReference>
<dbReference type="EMBL" id="SDPP02000002">
    <property type="protein sequence ID" value="KAA1378461.1"/>
    <property type="molecule type" value="Genomic_DNA"/>
</dbReference>
<dbReference type="PANTHER" id="PTHR34822">
    <property type="entry name" value="GRPB DOMAIN PROTEIN (AFU_ORTHOLOGUE AFUA_1G01530)"/>
    <property type="match status" value="1"/>
</dbReference>
<proteinExistence type="predicted"/>